<comment type="caution">
    <text evidence="1">The sequence shown here is derived from an EMBL/GenBank/DDBJ whole genome shotgun (WGS) entry which is preliminary data.</text>
</comment>
<evidence type="ECO:0000313" key="2">
    <source>
        <dbReference type="Proteomes" id="UP001526446"/>
    </source>
</evidence>
<dbReference type="EMBL" id="JAPIUX010000001">
    <property type="protein sequence ID" value="MCX2559813.1"/>
    <property type="molecule type" value="Genomic_DNA"/>
</dbReference>
<dbReference type="Proteomes" id="UP001526446">
    <property type="component" value="Unassembled WGS sequence"/>
</dbReference>
<sequence>MISPEDIWETLDALALERGLTASGLARAAGLDPTTFNPSRRCTASGEMRWMAMPSLLQALGSLKISPALFFRRLEGVGRGVEDVTVRRIRGLPLSRLSGEGLFDASGHPTGSLWDEMTLPCSVAPGAYAVRVDTDALEPLLREGSSLVLLPDAPPRRSDRVLLLRSGLEPILGTLVETLQRSQARYEDVCAGLRDGRQHEQDWSCEEPEAALSRLQEMDQKPAEDTGGVTCWAVQPLAASITAFAGECRGASGQGNAGAARDSADAVCGIVPVPQSKHGVWLHRIIIGTY</sequence>
<proteinExistence type="predicted"/>
<reference evidence="1 2" key="1">
    <citation type="submission" date="2022-11" db="EMBL/GenBank/DDBJ databases">
        <title>Genome sequencing of Acetobacter type strain.</title>
        <authorList>
            <person name="Heo J."/>
            <person name="Lee D."/>
            <person name="Han B.-H."/>
            <person name="Hong S.-B."/>
            <person name="Kwon S.-W."/>
        </authorList>
    </citation>
    <scope>NUCLEOTIDE SEQUENCE [LARGE SCALE GENOMIC DNA]</scope>
    <source>
        <strain evidence="1 2">KACC 21251</strain>
    </source>
</reference>
<protein>
    <submittedName>
        <fullName evidence="1">Helix-turn-helix transcriptional regulator</fullName>
    </submittedName>
</protein>
<name>A0ABT3Q3E1_9PROT</name>
<gene>
    <name evidence="1" type="ORF">OQ252_00155</name>
</gene>
<dbReference type="RefSeq" id="WP_166118174.1">
    <property type="nucleotide sequence ID" value="NZ_JAPIUX010000001.1"/>
</dbReference>
<evidence type="ECO:0000313" key="1">
    <source>
        <dbReference type="EMBL" id="MCX2559813.1"/>
    </source>
</evidence>
<keyword evidence="2" id="KW-1185">Reference proteome</keyword>
<organism evidence="1 2">
    <name type="scientific">Acetobacter farinalis</name>
    <dbReference type="NCBI Taxonomy" id="1260984"/>
    <lineage>
        <taxon>Bacteria</taxon>
        <taxon>Pseudomonadati</taxon>
        <taxon>Pseudomonadota</taxon>
        <taxon>Alphaproteobacteria</taxon>
        <taxon>Acetobacterales</taxon>
        <taxon>Acetobacteraceae</taxon>
        <taxon>Acetobacter</taxon>
    </lineage>
</organism>
<accession>A0ABT3Q3E1</accession>